<accession>A0ABN2Q2X2</accession>
<sequence length="455" mass="46814">MHFWHMLVILKRQHGDSINEPPTTKSERLDMTQHRRSRVIRTGVFAAVAAGALILAGCSGTGGGGSSSAGGKEEFSLAYGVVNSATTTSFKALAEAYMHENPNVTITLNEIPNDSYAQTLTTQLNAGNASDVFQTGPGSGQGSSILTLQKAGLIAPVPAGTNVIPAGSESQFQVDGKTYGVALGLTYVGGILNDTTANTAGVTYPTDWDTLISDCKSIAGGGKSLYALAGAMAPNTGLTALILSATRVYADNPNWNQDRTDGKTTFAGSQGWKDTLQAIVDMNKAGCFQKGVEGAGFDAITNGLLQGTALAAFVPSGAAADLNRQAPDQKFSIQTVPPAPGGKDFGIVGADYAISLNKAAKNADAANKFLDWAASDAGQKVFADAAGSVPIGSDLSKTIYAPVADIINNGDYVPLPLTGWPNPGVYDALGSGVQGLLTGQKSVDDVLKAMDTAWG</sequence>
<gene>
    <name evidence="1" type="ORF">GCM10009776_00750</name>
</gene>
<dbReference type="Pfam" id="PF01547">
    <property type="entry name" value="SBP_bac_1"/>
    <property type="match status" value="1"/>
</dbReference>
<dbReference type="EMBL" id="BAAAOG010000001">
    <property type="protein sequence ID" value="GAA1942830.1"/>
    <property type="molecule type" value="Genomic_DNA"/>
</dbReference>
<dbReference type="PANTHER" id="PTHR43649">
    <property type="entry name" value="ARABINOSE-BINDING PROTEIN-RELATED"/>
    <property type="match status" value="1"/>
</dbReference>
<name>A0ABN2Q2X2_9MICO</name>
<dbReference type="Proteomes" id="UP001499933">
    <property type="component" value="Unassembled WGS sequence"/>
</dbReference>
<reference evidence="1 2" key="1">
    <citation type="journal article" date="2019" name="Int. J. Syst. Evol. Microbiol.">
        <title>The Global Catalogue of Microorganisms (GCM) 10K type strain sequencing project: providing services to taxonomists for standard genome sequencing and annotation.</title>
        <authorList>
            <consortium name="The Broad Institute Genomics Platform"/>
            <consortium name="The Broad Institute Genome Sequencing Center for Infectious Disease"/>
            <person name="Wu L."/>
            <person name="Ma J."/>
        </authorList>
    </citation>
    <scope>NUCLEOTIDE SEQUENCE [LARGE SCALE GENOMIC DNA]</scope>
    <source>
        <strain evidence="1 2">JCM 14901</strain>
    </source>
</reference>
<dbReference type="PANTHER" id="PTHR43649:SF12">
    <property type="entry name" value="DIACETYLCHITOBIOSE BINDING PROTEIN DASA"/>
    <property type="match status" value="1"/>
</dbReference>
<evidence type="ECO:0000313" key="2">
    <source>
        <dbReference type="Proteomes" id="UP001499933"/>
    </source>
</evidence>
<dbReference type="SUPFAM" id="SSF53850">
    <property type="entry name" value="Periplasmic binding protein-like II"/>
    <property type="match status" value="1"/>
</dbReference>
<dbReference type="Gene3D" id="3.40.190.10">
    <property type="entry name" value="Periplasmic binding protein-like II"/>
    <property type="match status" value="2"/>
</dbReference>
<comment type="caution">
    <text evidence="1">The sequence shown here is derived from an EMBL/GenBank/DDBJ whole genome shotgun (WGS) entry which is preliminary data.</text>
</comment>
<organism evidence="1 2">
    <name type="scientific">Microbacterium deminutum</name>
    <dbReference type="NCBI Taxonomy" id="344164"/>
    <lineage>
        <taxon>Bacteria</taxon>
        <taxon>Bacillati</taxon>
        <taxon>Actinomycetota</taxon>
        <taxon>Actinomycetes</taxon>
        <taxon>Micrococcales</taxon>
        <taxon>Microbacteriaceae</taxon>
        <taxon>Microbacterium</taxon>
    </lineage>
</organism>
<proteinExistence type="predicted"/>
<evidence type="ECO:0000313" key="1">
    <source>
        <dbReference type="EMBL" id="GAA1942830.1"/>
    </source>
</evidence>
<dbReference type="InterPro" id="IPR006059">
    <property type="entry name" value="SBP"/>
</dbReference>
<protein>
    <submittedName>
        <fullName evidence="1">Extracellular solute-binding protein</fullName>
    </submittedName>
</protein>
<dbReference type="InterPro" id="IPR050490">
    <property type="entry name" value="Bact_solute-bd_prot1"/>
</dbReference>
<keyword evidence="2" id="KW-1185">Reference proteome</keyword>